<dbReference type="SUPFAM" id="SSF47413">
    <property type="entry name" value="lambda repressor-like DNA-binding domains"/>
    <property type="match status" value="1"/>
</dbReference>
<protein>
    <submittedName>
        <fullName evidence="2">Helix-turn-helix domain-containing protein</fullName>
    </submittedName>
</protein>
<dbReference type="CDD" id="cd00093">
    <property type="entry name" value="HTH_XRE"/>
    <property type="match status" value="1"/>
</dbReference>
<name>A0ABS8AMQ8_9BACT</name>
<dbReference type="Proteomes" id="UP001165296">
    <property type="component" value="Unassembled WGS sequence"/>
</dbReference>
<dbReference type="PROSITE" id="PS50943">
    <property type="entry name" value="HTH_CROC1"/>
    <property type="match status" value="1"/>
</dbReference>
<keyword evidence="3" id="KW-1185">Reference proteome</keyword>
<dbReference type="InterPro" id="IPR010982">
    <property type="entry name" value="Lambda_DNA-bd_dom_sf"/>
</dbReference>
<dbReference type="Gene3D" id="1.10.260.40">
    <property type="entry name" value="lambda repressor-like DNA-binding domains"/>
    <property type="match status" value="1"/>
</dbReference>
<sequence>MPAAPTDYQPAKFSMTAAVRAHMGLSTRQMARYLQVSKGFVSHMEAGRRGPSATQMPRLLWLIQLLPPPLGQGPAAVPGPALFDPLAPLPPPDAQLPAWPERAPTASAEAVRRRLRDCQLLLLTQGLELARLQGRAAQLARRRRGLAKLQAAAAPPDPAEAAHYARWLAELAADLALDEPSPATAAAYRVLHARVAGLRAEVAALAAGSSVA</sequence>
<reference evidence="2" key="1">
    <citation type="submission" date="2021-10" db="EMBL/GenBank/DDBJ databases">
        <authorList>
            <person name="Dean J.D."/>
            <person name="Kim M.K."/>
            <person name="Newey C.N."/>
            <person name="Stoker T.S."/>
            <person name="Thompson D.W."/>
            <person name="Grose J.H."/>
        </authorList>
    </citation>
    <scope>NUCLEOTIDE SEQUENCE</scope>
    <source>
        <strain evidence="2">BT178</strain>
    </source>
</reference>
<dbReference type="Pfam" id="PF13560">
    <property type="entry name" value="HTH_31"/>
    <property type="match status" value="1"/>
</dbReference>
<feature type="domain" description="HTH cro/C1-type" evidence="1">
    <location>
        <begin position="20"/>
        <end position="70"/>
    </location>
</feature>
<comment type="caution">
    <text evidence="2">The sequence shown here is derived from an EMBL/GenBank/DDBJ whole genome shotgun (WGS) entry which is preliminary data.</text>
</comment>
<gene>
    <name evidence="2" type="ORF">LGH74_05500</name>
</gene>
<evidence type="ECO:0000259" key="1">
    <source>
        <dbReference type="PROSITE" id="PS50943"/>
    </source>
</evidence>
<accession>A0ABS8AMQ8</accession>
<dbReference type="EMBL" id="JAJADR010000001">
    <property type="protein sequence ID" value="MCB2407422.1"/>
    <property type="molecule type" value="Genomic_DNA"/>
</dbReference>
<organism evidence="2 3">
    <name type="scientific">Hymenobacter lucidus</name>
    <dbReference type="NCBI Taxonomy" id="2880930"/>
    <lineage>
        <taxon>Bacteria</taxon>
        <taxon>Pseudomonadati</taxon>
        <taxon>Bacteroidota</taxon>
        <taxon>Cytophagia</taxon>
        <taxon>Cytophagales</taxon>
        <taxon>Hymenobacteraceae</taxon>
        <taxon>Hymenobacter</taxon>
    </lineage>
</organism>
<dbReference type="InterPro" id="IPR001387">
    <property type="entry name" value="Cro/C1-type_HTH"/>
</dbReference>
<evidence type="ECO:0000313" key="2">
    <source>
        <dbReference type="EMBL" id="MCB2407422.1"/>
    </source>
</evidence>
<proteinExistence type="predicted"/>
<evidence type="ECO:0000313" key="3">
    <source>
        <dbReference type="Proteomes" id="UP001165296"/>
    </source>
</evidence>
<dbReference type="RefSeq" id="WP_226173197.1">
    <property type="nucleotide sequence ID" value="NZ_JAJADR010000001.1"/>
</dbReference>